<reference evidence="2 3" key="1">
    <citation type="journal article" date="2016" name="Nat. Commun.">
        <title>Thousands of microbial genomes shed light on interconnected biogeochemical processes in an aquifer system.</title>
        <authorList>
            <person name="Anantharaman K."/>
            <person name="Brown C.T."/>
            <person name="Hug L.A."/>
            <person name="Sharon I."/>
            <person name="Castelle C.J."/>
            <person name="Probst A.J."/>
            <person name="Thomas B.C."/>
            <person name="Singh A."/>
            <person name="Wilkins M.J."/>
            <person name="Karaoz U."/>
            <person name="Brodie E.L."/>
            <person name="Williams K.H."/>
            <person name="Hubbard S.S."/>
            <person name="Banfield J.F."/>
        </authorList>
    </citation>
    <scope>NUCLEOTIDE SEQUENCE [LARGE SCALE GENOMIC DNA]</scope>
</reference>
<evidence type="ECO:0000259" key="1">
    <source>
        <dbReference type="Pfam" id="PF14065"/>
    </source>
</evidence>
<dbReference type="Pfam" id="PF14065">
    <property type="entry name" value="Pvc16_N"/>
    <property type="match status" value="1"/>
</dbReference>
<feature type="domain" description="Pvc16 N-terminal" evidence="1">
    <location>
        <begin position="14"/>
        <end position="180"/>
    </location>
</feature>
<evidence type="ECO:0000313" key="3">
    <source>
        <dbReference type="Proteomes" id="UP000178449"/>
    </source>
</evidence>
<gene>
    <name evidence="2" type="ORF">A2527_00935</name>
</gene>
<name>A0A1F6G8Y2_9PROT</name>
<dbReference type="EMBL" id="MFNE01000037">
    <property type="protein sequence ID" value="OGG94548.1"/>
    <property type="molecule type" value="Genomic_DNA"/>
</dbReference>
<dbReference type="STRING" id="1817772.A2527_00935"/>
<dbReference type="AlphaFoldDB" id="A0A1F6G8Y2"/>
<proteinExistence type="predicted"/>
<dbReference type="Proteomes" id="UP000178449">
    <property type="component" value="Unassembled WGS sequence"/>
</dbReference>
<accession>A0A1F6G8Y2</accession>
<protein>
    <recommendedName>
        <fullName evidence="1">Pvc16 N-terminal domain-containing protein</fullName>
    </recommendedName>
</protein>
<evidence type="ECO:0000313" key="2">
    <source>
        <dbReference type="EMBL" id="OGG94548.1"/>
    </source>
</evidence>
<organism evidence="2 3">
    <name type="scientific">Candidatus Lambdaproteobacteria bacterium RIFOXYD2_FULL_50_16</name>
    <dbReference type="NCBI Taxonomy" id="1817772"/>
    <lineage>
        <taxon>Bacteria</taxon>
        <taxon>Pseudomonadati</taxon>
        <taxon>Pseudomonadota</taxon>
        <taxon>Candidatus Lambdaproteobacteria</taxon>
    </lineage>
</organism>
<dbReference type="InterPro" id="IPR025351">
    <property type="entry name" value="Pvc16_N"/>
</dbReference>
<sequence>MIDKAMVAIQEEAKRYLAQQPGLNGSVVLAPILSPDSDQVAIEMGNVGLSLINIAQDRISIPQTTKVTSTTTGLTHSNPPVRLILHVLFAARFSDYSTALRHISELIRCFQAKSVLTPQTCPGLDPKIGKLILDLYSMELEKQHYIWSMIGGKYIPSILYQVRLVTIESGLSVASGARVSEISKVG</sequence>
<comment type="caution">
    <text evidence="2">The sequence shown here is derived from an EMBL/GenBank/DDBJ whole genome shotgun (WGS) entry which is preliminary data.</text>
</comment>